<evidence type="ECO:0000313" key="3">
    <source>
        <dbReference type="Proteomes" id="UP000054538"/>
    </source>
</evidence>
<dbReference type="AlphaFoldDB" id="A0A0D0BXX0"/>
<accession>A0A0D0BXX0</accession>
<protein>
    <submittedName>
        <fullName evidence="2">Uncharacterized protein</fullName>
    </submittedName>
</protein>
<sequence length="347" mass="37137">IRLVLNQHLVGGYLTGNIVAPNPLMEPSAHNNWSLNNITIISTICSCVSHEDQHLLENVTNAIMAWNTLCEHHEKVGPIAQILLIQEVFAKCYSHGQHFSLISTELSELVCRIYRIGIPTEEVFLSIAMLNALSGKLHAVQTQVASLLSSSTTTHPFTSADIWACLDTEQQLLDNEKAHSTDLALAAATKFTSHGPSPKTCSLCGKQGHTIEGCWQTSGGMAGRREEVLAKIHTDRAAHRKGGAQPPATSRSTPSATPTTASSGSGVRFDSYGRAYILDSITGGGGTTSLVNPLPSLPAVSGAPTTVEFTDLAHDSPMFLQSLSIGNQYEFDALLAHLGDLTTSVDW</sequence>
<dbReference type="InParanoid" id="A0A0D0BXX0"/>
<feature type="non-terminal residue" evidence="2">
    <location>
        <position position="347"/>
    </location>
</feature>
<dbReference type="Pfam" id="PF14223">
    <property type="entry name" value="Retrotran_gag_2"/>
    <property type="match status" value="1"/>
</dbReference>
<name>A0A0D0BXX0_9AGAM</name>
<keyword evidence="3" id="KW-1185">Reference proteome</keyword>
<reference evidence="2 3" key="1">
    <citation type="submission" date="2014-04" db="EMBL/GenBank/DDBJ databases">
        <authorList>
            <consortium name="DOE Joint Genome Institute"/>
            <person name="Kuo A."/>
            <person name="Kohler A."/>
            <person name="Jargeat P."/>
            <person name="Nagy L.G."/>
            <person name="Floudas D."/>
            <person name="Copeland A."/>
            <person name="Barry K.W."/>
            <person name="Cichocki N."/>
            <person name="Veneault-Fourrey C."/>
            <person name="LaButti K."/>
            <person name="Lindquist E.A."/>
            <person name="Lipzen A."/>
            <person name="Lundell T."/>
            <person name="Morin E."/>
            <person name="Murat C."/>
            <person name="Sun H."/>
            <person name="Tunlid A."/>
            <person name="Henrissat B."/>
            <person name="Grigoriev I.V."/>
            <person name="Hibbett D.S."/>
            <person name="Martin F."/>
            <person name="Nordberg H.P."/>
            <person name="Cantor M.N."/>
            <person name="Hua S.X."/>
        </authorList>
    </citation>
    <scope>NUCLEOTIDE SEQUENCE [LARGE SCALE GENOMIC DNA]</scope>
    <source>
        <strain evidence="2 3">Ve08.2h10</strain>
    </source>
</reference>
<proteinExistence type="predicted"/>
<feature type="compositionally biased region" description="Low complexity" evidence="1">
    <location>
        <begin position="244"/>
        <end position="263"/>
    </location>
</feature>
<feature type="non-terminal residue" evidence="2">
    <location>
        <position position="1"/>
    </location>
</feature>
<organism evidence="2 3">
    <name type="scientific">Paxillus rubicundulus Ve08.2h10</name>
    <dbReference type="NCBI Taxonomy" id="930991"/>
    <lineage>
        <taxon>Eukaryota</taxon>
        <taxon>Fungi</taxon>
        <taxon>Dikarya</taxon>
        <taxon>Basidiomycota</taxon>
        <taxon>Agaricomycotina</taxon>
        <taxon>Agaricomycetes</taxon>
        <taxon>Agaricomycetidae</taxon>
        <taxon>Boletales</taxon>
        <taxon>Paxilineae</taxon>
        <taxon>Paxillaceae</taxon>
        <taxon>Paxillus</taxon>
    </lineage>
</organism>
<dbReference type="OrthoDB" id="2614725at2759"/>
<dbReference type="Proteomes" id="UP000054538">
    <property type="component" value="Unassembled WGS sequence"/>
</dbReference>
<evidence type="ECO:0000256" key="1">
    <source>
        <dbReference type="SAM" id="MobiDB-lite"/>
    </source>
</evidence>
<dbReference type="STRING" id="930991.A0A0D0BXX0"/>
<reference evidence="3" key="2">
    <citation type="submission" date="2015-01" db="EMBL/GenBank/DDBJ databases">
        <title>Evolutionary Origins and Diversification of the Mycorrhizal Mutualists.</title>
        <authorList>
            <consortium name="DOE Joint Genome Institute"/>
            <consortium name="Mycorrhizal Genomics Consortium"/>
            <person name="Kohler A."/>
            <person name="Kuo A."/>
            <person name="Nagy L.G."/>
            <person name="Floudas D."/>
            <person name="Copeland A."/>
            <person name="Barry K.W."/>
            <person name="Cichocki N."/>
            <person name="Veneault-Fourrey C."/>
            <person name="LaButti K."/>
            <person name="Lindquist E.A."/>
            <person name="Lipzen A."/>
            <person name="Lundell T."/>
            <person name="Morin E."/>
            <person name="Murat C."/>
            <person name="Riley R."/>
            <person name="Ohm R."/>
            <person name="Sun H."/>
            <person name="Tunlid A."/>
            <person name="Henrissat B."/>
            <person name="Grigoriev I.V."/>
            <person name="Hibbett D.S."/>
            <person name="Martin F."/>
        </authorList>
    </citation>
    <scope>NUCLEOTIDE SEQUENCE [LARGE SCALE GENOMIC DNA]</scope>
    <source>
        <strain evidence="3">Ve08.2h10</strain>
    </source>
</reference>
<dbReference type="EMBL" id="KN827725">
    <property type="protein sequence ID" value="KIK76002.1"/>
    <property type="molecule type" value="Genomic_DNA"/>
</dbReference>
<dbReference type="HOGENOM" id="CLU_047206_1_0_1"/>
<evidence type="ECO:0000313" key="2">
    <source>
        <dbReference type="EMBL" id="KIK76002.1"/>
    </source>
</evidence>
<feature type="region of interest" description="Disordered" evidence="1">
    <location>
        <begin position="236"/>
        <end position="266"/>
    </location>
</feature>
<gene>
    <name evidence="2" type="ORF">PAXRUDRAFT_81475</name>
</gene>